<evidence type="ECO:0000313" key="3">
    <source>
        <dbReference type="Proteomes" id="UP001295684"/>
    </source>
</evidence>
<evidence type="ECO:0000256" key="1">
    <source>
        <dbReference type="SAM" id="MobiDB-lite"/>
    </source>
</evidence>
<keyword evidence="3" id="KW-1185">Reference proteome</keyword>
<comment type="caution">
    <text evidence="2">The sequence shown here is derived from an EMBL/GenBank/DDBJ whole genome shotgun (WGS) entry which is preliminary data.</text>
</comment>
<reference evidence="2" key="1">
    <citation type="submission" date="2023-07" db="EMBL/GenBank/DDBJ databases">
        <authorList>
            <consortium name="AG Swart"/>
            <person name="Singh M."/>
            <person name="Singh A."/>
            <person name="Seah K."/>
            <person name="Emmerich C."/>
        </authorList>
    </citation>
    <scope>NUCLEOTIDE SEQUENCE</scope>
    <source>
        <strain evidence="2">DP1</strain>
    </source>
</reference>
<feature type="region of interest" description="Disordered" evidence="1">
    <location>
        <begin position="118"/>
        <end position="148"/>
    </location>
</feature>
<sequence>MGNNTSASFCRLNFNLCMFEQQRDHQNARRTSRLPTKGRSCNTCKSMKKVVVDKELNSASSTDTQGSGVVYIISKKSRTFRSLDQSQNSFVARKPKTNRKLSDLLQGHHPKVLLSDGVKASKNSNSPKTLSISQLSNTRQRLEFPDGS</sequence>
<dbReference type="AlphaFoldDB" id="A0AAD1UB44"/>
<name>A0AAD1UB44_EUPCR</name>
<organism evidence="2 3">
    <name type="scientific">Euplotes crassus</name>
    <dbReference type="NCBI Taxonomy" id="5936"/>
    <lineage>
        <taxon>Eukaryota</taxon>
        <taxon>Sar</taxon>
        <taxon>Alveolata</taxon>
        <taxon>Ciliophora</taxon>
        <taxon>Intramacronucleata</taxon>
        <taxon>Spirotrichea</taxon>
        <taxon>Hypotrichia</taxon>
        <taxon>Euplotida</taxon>
        <taxon>Euplotidae</taxon>
        <taxon>Moneuplotes</taxon>
    </lineage>
</organism>
<gene>
    <name evidence="2" type="ORF">ECRASSUSDP1_LOCUS6061</name>
</gene>
<evidence type="ECO:0000313" key="2">
    <source>
        <dbReference type="EMBL" id="CAI2364715.1"/>
    </source>
</evidence>
<feature type="compositionally biased region" description="Polar residues" evidence="1">
    <location>
        <begin position="121"/>
        <end position="139"/>
    </location>
</feature>
<accession>A0AAD1UB44</accession>
<protein>
    <submittedName>
        <fullName evidence="2">Uncharacterized protein</fullName>
    </submittedName>
</protein>
<proteinExistence type="predicted"/>
<dbReference type="EMBL" id="CAMPGE010005873">
    <property type="protein sequence ID" value="CAI2364715.1"/>
    <property type="molecule type" value="Genomic_DNA"/>
</dbReference>
<dbReference type="Proteomes" id="UP001295684">
    <property type="component" value="Unassembled WGS sequence"/>
</dbReference>